<dbReference type="CDD" id="cd03801">
    <property type="entry name" value="GT4_PimA-like"/>
    <property type="match status" value="1"/>
</dbReference>
<feature type="domain" description="Glycosyl transferase family 1" evidence="1">
    <location>
        <begin position="153"/>
        <end position="317"/>
    </location>
</feature>
<dbReference type="PANTHER" id="PTHR45947">
    <property type="entry name" value="SULFOQUINOVOSYL TRANSFERASE SQD2"/>
    <property type="match status" value="1"/>
</dbReference>
<gene>
    <name evidence="2" type="ORF">ACFSQS_07710</name>
</gene>
<dbReference type="GO" id="GO:0016757">
    <property type="term" value="F:glycosyltransferase activity"/>
    <property type="evidence" value="ECO:0007669"/>
    <property type="project" value="UniProtKB-KW"/>
</dbReference>
<dbReference type="RefSeq" id="WP_388016591.1">
    <property type="nucleotide sequence ID" value="NZ_JBHUDT010000002.1"/>
</dbReference>
<keyword evidence="3" id="KW-1185">Reference proteome</keyword>
<dbReference type="InterPro" id="IPR050194">
    <property type="entry name" value="Glycosyltransferase_grp1"/>
</dbReference>
<organism evidence="2 3">
    <name type="scientific">Gelatiniphilus marinus</name>
    <dbReference type="NCBI Taxonomy" id="1759464"/>
    <lineage>
        <taxon>Bacteria</taxon>
        <taxon>Pseudomonadati</taxon>
        <taxon>Bacteroidota</taxon>
        <taxon>Flavobacteriia</taxon>
        <taxon>Flavobacteriales</taxon>
        <taxon>Flavobacteriaceae</taxon>
        <taxon>Gelatiniphilus</taxon>
    </lineage>
</organism>
<dbReference type="EMBL" id="JBHULK010000002">
    <property type="protein sequence ID" value="MFD2534985.1"/>
    <property type="molecule type" value="Genomic_DNA"/>
</dbReference>
<dbReference type="PANTHER" id="PTHR45947:SF3">
    <property type="entry name" value="SULFOQUINOVOSYL TRANSFERASE SQD2"/>
    <property type="match status" value="1"/>
</dbReference>
<dbReference type="Proteomes" id="UP001597441">
    <property type="component" value="Unassembled WGS sequence"/>
</dbReference>
<name>A0ABW5JTC1_9FLAO</name>
<dbReference type="EC" id="2.4.-.-" evidence="2"/>
<evidence type="ECO:0000259" key="1">
    <source>
        <dbReference type="Pfam" id="PF00534"/>
    </source>
</evidence>
<dbReference type="Pfam" id="PF00534">
    <property type="entry name" value="Glycos_transf_1"/>
    <property type="match status" value="1"/>
</dbReference>
<sequence length="337" mass="38294">MKTLLYIGNKLSNQGKTVTSIETLGKFLEAEGYIVKTASSKTNKVLRLMDMLYHVIKYRKQTHFVLIDTYSTSNFYYAFFVSQLCCFLNLKYIPILRGGNLPNRLKSHPKLSKPIFNKSHINVAPSKYILSNFEAMGYSNVVCIPNTIEIKKYPFKLRSFDKIKLLWVRSFSKIYNPLLAIQVLKALKDENIETELCMVGPENDGSLQETKNYAKELNLEVDFKGKLNKDAWVKLSESFNIFINTTNFDNMPVSVIEAMAVGLPVVSTNVGGMPYLISTGKNGILIEPNNAEAFVNAIKKIKNQPEKTIDIITSARKKAEAFNWGTVKNQWIKLFNN</sequence>
<dbReference type="SUPFAM" id="SSF53756">
    <property type="entry name" value="UDP-Glycosyltransferase/glycogen phosphorylase"/>
    <property type="match status" value="1"/>
</dbReference>
<protein>
    <submittedName>
        <fullName evidence="2">Glycosyltransferase family 4 protein</fullName>
        <ecNumber evidence="2">2.4.-.-</ecNumber>
    </submittedName>
</protein>
<keyword evidence="2" id="KW-0328">Glycosyltransferase</keyword>
<accession>A0ABW5JTC1</accession>
<dbReference type="InterPro" id="IPR001296">
    <property type="entry name" value="Glyco_trans_1"/>
</dbReference>
<proteinExistence type="predicted"/>
<dbReference type="Gene3D" id="3.40.50.2000">
    <property type="entry name" value="Glycogen Phosphorylase B"/>
    <property type="match status" value="2"/>
</dbReference>
<comment type="caution">
    <text evidence="2">The sequence shown here is derived from an EMBL/GenBank/DDBJ whole genome shotgun (WGS) entry which is preliminary data.</text>
</comment>
<evidence type="ECO:0000313" key="3">
    <source>
        <dbReference type="Proteomes" id="UP001597441"/>
    </source>
</evidence>
<keyword evidence="2" id="KW-0808">Transferase</keyword>
<reference evidence="3" key="1">
    <citation type="journal article" date="2019" name="Int. J. Syst. Evol. Microbiol.">
        <title>The Global Catalogue of Microorganisms (GCM) 10K type strain sequencing project: providing services to taxonomists for standard genome sequencing and annotation.</title>
        <authorList>
            <consortium name="The Broad Institute Genomics Platform"/>
            <consortium name="The Broad Institute Genome Sequencing Center for Infectious Disease"/>
            <person name="Wu L."/>
            <person name="Ma J."/>
        </authorList>
    </citation>
    <scope>NUCLEOTIDE SEQUENCE [LARGE SCALE GENOMIC DNA]</scope>
    <source>
        <strain evidence="3">KCTC 42903</strain>
    </source>
</reference>
<evidence type="ECO:0000313" key="2">
    <source>
        <dbReference type="EMBL" id="MFD2534985.1"/>
    </source>
</evidence>